<feature type="region of interest" description="Disordered" evidence="1">
    <location>
        <begin position="147"/>
        <end position="184"/>
    </location>
</feature>
<evidence type="ECO:0000313" key="3">
    <source>
        <dbReference type="Proteomes" id="UP000053825"/>
    </source>
</evidence>
<accession>A0A0L7QSS3</accession>
<sequence>MMRSKATAALLKLKEMDRKYNTKKNEGKRVQSNVSTESSLEEASRNLSAKFKVIYDRSKSEDAEISSIIVGEEKNRVKVSPRVKMEVKIPSSLAKYDESLVSESLSSKKSSRVSPGKKSMSENYKNDEFEEKSDNSMVIESLKSVSYVESSSKRQDSISSVKLEVTRQGSGDFSGDNDEYRDSDVSEAISEVIKSINESLSRKSEGKFDVQESVMAEESITASNIEELIRVSGGRSEVISELSNVVNTISGDEQKSRYEDDTFEEPSSSSSGEGKLKKTSEEEDTRSTMISGVKQIKITPHKRTESIHEVVVDEDRSMNRGKEIVELVPPKIMQSTSECDIGLDEELSNYVRTSENMDEAIPISLLKQSKQITPMKRQSKRSRRQRKSSIENTEEKTDSSATSEHERLTERKEDNMEANASRQNGSSTSTQSVKNQEGHILQCEGNKEVCGDVAEGNIQVGNDEPEVVSSEGIFLSETPKKSDVTSTLRKLNKDAINAIVRKRRVHTERVVSSKSRHCKNCGNVVRLPPADVSRNLQAEESDDGSSLENVRMAKDCNQDQRKKEKRTKSKKISKSSKNRKTLNYGKVEGKQSRFDCRQAQRLRKNAAFLRLQQEREDIRNYLLELEHTRLEFGPGEQVASSQLSAIRPLEFPKIAAFMKPDLEDAMSKGKDGVAGVQERILMIRQWLKDQYVLYRDYSSLAQTVNSKYIPASLEDAKRNRGIFFMIIFTREGDLRFHIETKDVTVEEILRKEIPSWMRPAEKFLSAGIKFSLKAIKLLPRRKDAEDTVIKKDDLRNVFHSSATDKKIVRHRRTSEPKEKGWKKRKKKKQDDSQS</sequence>
<proteinExistence type="predicted"/>
<keyword evidence="3" id="KW-1185">Reference proteome</keyword>
<feature type="region of interest" description="Disordered" evidence="1">
    <location>
        <begin position="98"/>
        <end position="135"/>
    </location>
</feature>
<protein>
    <submittedName>
        <fullName evidence="2">Uncharacterized protein</fullName>
    </submittedName>
</protein>
<feature type="compositionally biased region" description="Low complexity" evidence="1">
    <location>
        <begin position="99"/>
        <end position="114"/>
    </location>
</feature>
<gene>
    <name evidence="2" type="ORF">WH47_05828</name>
</gene>
<name>A0A0L7QSS3_9HYME</name>
<feature type="region of interest" description="Disordered" evidence="1">
    <location>
        <begin position="251"/>
        <end position="289"/>
    </location>
</feature>
<dbReference type="EMBL" id="KQ414756">
    <property type="protein sequence ID" value="KOC61680.1"/>
    <property type="molecule type" value="Genomic_DNA"/>
</dbReference>
<feature type="compositionally biased region" description="Basic residues" evidence="1">
    <location>
        <begin position="563"/>
        <end position="580"/>
    </location>
</feature>
<feature type="compositionally biased region" description="Basic residues" evidence="1">
    <location>
        <begin position="377"/>
        <end position="387"/>
    </location>
</feature>
<dbReference type="AlphaFoldDB" id="A0A0L7QSS3"/>
<feature type="compositionally biased region" description="Basic and acidic residues" evidence="1">
    <location>
        <begin position="393"/>
        <end position="415"/>
    </location>
</feature>
<dbReference type="OrthoDB" id="7689914at2759"/>
<organism evidence="2 3">
    <name type="scientific">Habropoda laboriosa</name>
    <dbReference type="NCBI Taxonomy" id="597456"/>
    <lineage>
        <taxon>Eukaryota</taxon>
        <taxon>Metazoa</taxon>
        <taxon>Ecdysozoa</taxon>
        <taxon>Arthropoda</taxon>
        <taxon>Hexapoda</taxon>
        <taxon>Insecta</taxon>
        <taxon>Pterygota</taxon>
        <taxon>Neoptera</taxon>
        <taxon>Endopterygota</taxon>
        <taxon>Hymenoptera</taxon>
        <taxon>Apocrita</taxon>
        <taxon>Aculeata</taxon>
        <taxon>Apoidea</taxon>
        <taxon>Anthophila</taxon>
        <taxon>Apidae</taxon>
        <taxon>Habropoda</taxon>
    </lineage>
</organism>
<dbReference type="Proteomes" id="UP000053825">
    <property type="component" value="Unassembled WGS sequence"/>
</dbReference>
<feature type="region of interest" description="Disordered" evidence="1">
    <location>
        <begin position="21"/>
        <end position="44"/>
    </location>
</feature>
<feature type="compositionally biased region" description="Polar residues" evidence="1">
    <location>
        <begin position="418"/>
        <end position="435"/>
    </location>
</feature>
<feature type="region of interest" description="Disordered" evidence="1">
    <location>
        <begin position="532"/>
        <end position="584"/>
    </location>
</feature>
<evidence type="ECO:0000256" key="1">
    <source>
        <dbReference type="SAM" id="MobiDB-lite"/>
    </source>
</evidence>
<reference evidence="2 3" key="1">
    <citation type="submission" date="2015-07" db="EMBL/GenBank/DDBJ databases">
        <title>The genome of Habropoda laboriosa.</title>
        <authorList>
            <person name="Pan H."/>
            <person name="Kapheim K."/>
        </authorList>
    </citation>
    <scope>NUCLEOTIDE SEQUENCE [LARGE SCALE GENOMIC DNA]</scope>
    <source>
        <strain evidence="2">0110345459</strain>
    </source>
</reference>
<feature type="compositionally biased region" description="Basic and acidic residues" evidence="1">
    <location>
        <begin position="551"/>
        <end position="562"/>
    </location>
</feature>
<feature type="region of interest" description="Disordered" evidence="1">
    <location>
        <begin position="805"/>
        <end position="834"/>
    </location>
</feature>
<evidence type="ECO:0000313" key="2">
    <source>
        <dbReference type="EMBL" id="KOC61680.1"/>
    </source>
</evidence>
<feature type="region of interest" description="Disordered" evidence="1">
    <location>
        <begin position="362"/>
        <end position="437"/>
    </location>
</feature>